<name>A0ABT7VJ91_9BACE</name>
<reference evidence="2" key="1">
    <citation type="submission" date="2023-07" db="EMBL/GenBank/DDBJ databases">
        <title>Identification and characterization of horizontal gene transfer across gut microbiota members of farm animals based on homology search.</title>
        <authorList>
            <person name="Schwarzerova J."/>
            <person name="Nykrynova M."/>
            <person name="Jureckova K."/>
            <person name="Cejkova D."/>
            <person name="Rychlik I."/>
        </authorList>
    </citation>
    <scope>NUCLEOTIDE SEQUENCE [LARGE SCALE GENOMIC DNA]</scope>
    <source>
        <strain evidence="2">109_WCHN</strain>
    </source>
</reference>
<dbReference type="EMBL" id="JAUDEN010000032">
    <property type="protein sequence ID" value="MDM8326190.1"/>
    <property type="molecule type" value="Genomic_DNA"/>
</dbReference>
<protein>
    <recommendedName>
        <fullName evidence="3">IS30 family transposase</fullName>
    </recommendedName>
</protein>
<feature type="non-terminal residue" evidence="1">
    <location>
        <position position="1"/>
    </location>
</feature>
<dbReference type="Proteomes" id="UP001169458">
    <property type="component" value="Unassembled WGS sequence"/>
</dbReference>
<comment type="caution">
    <text evidence="1">The sequence shown here is derived from an EMBL/GenBank/DDBJ whole genome shotgun (WGS) entry which is preliminary data.</text>
</comment>
<proteinExistence type="predicted"/>
<evidence type="ECO:0000313" key="2">
    <source>
        <dbReference type="Proteomes" id="UP001169458"/>
    </source>
</evidence>
<evidence type="ECO:0000313" key="1">
    <source>
        <dbReference type="EMBL" id="MDM8326190.1"/>
    </source>
</evidence>
<evidence type="ECO:0008006" key="3">
    <source>
        <dbReference type="Google" id="ProtNLM"/>
    </source>
</evidence>
<sequence>MKYRRHQAKPYKTAGKSMIPDRVSIHERPAEANGKRFGDWEMDLVIGAEQNSAVLTKFKISERILTGLYQTVLYPFIDGCLG</sequence>
<accession>A0ABT7VJ91</accession>
<gene>
    <name evidence="1" type="ORF">QUW60_13295</name>
</gene>
<organism evidence="1 2">
    <name type="scientific">Bacteroides gallinaceum</name>
    <dbReference type="NCBI Taxonomy" id="1462571"/>
    <lineage>
        <taxon>Bacteria</taxon>
        <taxon>Pseudomonadati</taxon>
        <taxon>Bacteroidota</taxon>
        <taxon>Bacteroidia</taxon>
        <taxon>Bacteroidales</taxon>
        <taxon>Bacteroidaceae</taxon>
        <taxon>Bacteroides</taxon>
    </lineage>
</organism>
<keyword evidence="2" id="KW-1185">Reference proteome</keyword>